<protein>
    <submittedName>
        <fullName evidence="3">Uncharacterized protein</fullName>
    </submittedName>
</protein>
<name>A0A8X7RQX7_BRACI</name>
<evidence type="ECO:0000256" key="2">
    <source>
        <dbReference type="SAM" id="MobiDB-lite"/>
    </source>
</evidence>
<feature type="compositionally biased region" description="Polar residues" evidence="2">
    <location>
        <begin position="271"/>
        <end position="288"/>
    </location>
</feature>
<feature type="region of interest" description="Disordered" evidence="2">
    <location>
        <begin position="261"/>
        <end position="350"/>
    </location>
</feature>
<organism evidence="3 4">
    <name type="scientific">Brassica carinata</name>
    <name type="common">Ethiopian mustard</name>
    <name type="synonym">Abyssinian cabbage</name>
    <dbReference type="NCBI Taxonomy" id="52824"/>
    <lineage>
        <taxon>Eukaryota</taxon>
        <taxon>Viridiplantae</taxon>
        <taxon>Streptophyta</taxon>
        <taxon>Embryophyta</taxon>
        <taxon>Tracheophyta</taxon>
        <taxon>Spermatophyta</taxon>
        <taxon>Magnoliopsida</taxon>
        <taxon>eudicotyledons</taxon>
        <taxon>Gunneridae</taxon>
        <taxon>Pentapetalae</taxon>
        <taxon>rosids</taxon>
        <taxon>malvids</taxon>
        <taxon>Brassicales</taxon>
        <taxon>Brassicaceae</taxon>
        <taxon>Brassiceae</taxon>
        <taxon>Brassica</taxon>
    </lineage>
</organism>
<comment type="caution">
    <text evidence="3">The sequence shown here is derived from an EMBL/GenBank/DDBJ whole genome shotgun (WGS) entry which is preliminary data.</text>
</comment>
<keyword evidence="4" id="KW-1185">Reference proteome</keyword>
<evidence type="ECO:0000256" key="1">
    <source>
        <dbReference type="SAM" id="Coils"/>
    </source>
</evidence>
<dbReference type="Proteomes" id="UP000886595">
    <property type="component" value="Unassembled WGS sequence"/>
</dbReference>
<gene>
    <name evidence="3" type="ORF">Bca52824_038257</name>
</gene>
<reference evidence="3 4" key="1">
    <citation type="submission" date="2020-02" db="EMBL/GenBank/DDBJ databases">
        <authorList>
            <person name="Ma Q."/>
            <person name="Huang Y."/>
            <person name="Song X."/>
            <person name="Pei D."/>
        </authorList>
    </citation>
    <scope>NUCLEOTIDE SEQUENCE [LARGE SCALE GENOMIC DNA]</scope>
    <source>
        <strain evidence="3">Sxm20200214</strain>
        <tissue evidence="3">Leaf</tissue>
    </source>
</reference>
<dbReference type="EMBL" id="JAAMPC010000009">
    <property type="protein sequence ID" value="KAG2291588.1"/>
    <property type="molecule type" value="Genomic_DNA"/>
</dbReference>
<evidence type="ECO:0000313" key="3">
    <source>
        <dbReference type="EMBL" id="KAG2291588.1"/>
    </source>
</evidence>
<keyword evidence="1" id="KW-0175">Coiled coil</keyword>
<sequence length="350" mass="38412">MLTSCFCGFQADGCMNVLVEKYDTTLKQTMVELGASTKLARTRLGVIERLRAESKKVSEKTLEEKEILKVKFEDLEAKLVADRAAKRELEKAKVVLEKENARLRAERNAAVEKLAEERKRLRDSRSLEVTRERVRVQSAMTEKFGRCIGRVRDYLARRVESEKEQNLSGQASGTRKCLEMIRNEGLGITQELIDVFIEQERVHNAAVAKLAVGDLPEEDLVLSPLVLPNPFLNEEFIAALDPYGSNDGLVGSETASLLRESSDIPEGGSTGQSSEVPATVTPLGNASDLNLEGEVAEKNDGVEIEVPTMEREELEPTAERSASDVIPNEVPKDAAADGAQDPSVSGEALT</sequence>
<proteinExistence type="predicted"/>
<feature type="coiled-coil region" evidence="1">
    <location>
        <begin position="58"/>
        <end position="124"/>
    </location>
</feature>
<evidence type="ECO:0000313" key="4">
    <source>
        <dbReference type="Proteomes" id="UP000886595"/>
    </source>
</evidence>
<accession>A0A8X7RQX7</accession>
<dbReference type="AlphaFoldDB" id="A0A8X7RQX7"/>